<dbReference type="Proteomes" id="UP000070501">
    <property type="component" value="Unassembled WGS sequence"/>
</dbReference>
<dbReference type="GO" id="GO:0004735">
    <property type="term" value="F:pyrroline-5-carboxylate reductase activity"/>
    <property type="evidence" value="ECO:0007669"/>
    <property type="project" value="InterPro"/>
</dbReference>
<keyword evidence="2" id="KW-0521">NADP</keyword>
<dbReference type="Pfam" id="PF14748">
    <property type="entry name" value="P5CR_dimer"/>
    <property type="match status" value="1"/>
</dbReference>
<dbReference type="InterPro" id="IPR028939">
    <property type="entry name" value="P5C_Rdtase_cat_N"/>
</dbReference>
<dbReference type="GO" id="GO:0055129">
    <property type="term" value="P:L-proline biosynthetic process"/>
    <property type="evidence" value="ECO:0007669"/>
    <property type="project" value="TreeGrafter"/>
</dbReference>
<feature type="compositionally biased region" description="Low complexity" evidence="4">
    <location>
        <begin position="42"/>
        <end position="56"/>
    </location>
</feature>
<dbReference type="PANTHER" id="PTHR11645:SF0">
    <property type="entry name" value="PYRROLINE-5-CARBOXYLATE REDUCTASE 3"/>
    <property type="match status" value="1"/>
</dbReference>
<dbReference type="HAMAP" id="MF_01925">
    <property type="entry name" value="P5C_reductase"/>
    <property type="match status" value="1"/>
</dbReference>
<name>A0A136IXW5_9PEZI</name>
<evidence type="ECO:0000256" key="2">
    <source>
        <dbReference type="ARBA" id="ARBA00022857"/>
    </source>
</evidence>
<dbReference type="AlphaFoldDB" id="A0A136IXW5"/>
<evidence type="ECO:0000256" key="3">
    <source>
        <dbReference type="ARBA" id="ARBA00023002"/>
    </source>
</evidence>
<dbReference type="EMBL" id="KQ964254">
    <property type="protein sequence ID" value="KXJ89731.1"/>
    <property type="molecule type" value="Genomic_DNA"/>
</dbReference>
<dbReference type="OrthoDB" id="10263291at2759"/>
<feature type="domain" description="Pyrroline-5-carboxylate reductase dimerisation" evidence="6">
    <location>
        <begin position="234"/>
        <end position="336"/>
    </location>
</feature>
<keyword evidence="3" id="KW-0560">Oxidoreductase</keyword>
<dbReference type="InterPro" id="IPR008927">
    <property type="entry name" value="6-PGluconate_DH-like_C_sf"/>
</dbReference>
<comment type="similarity">
    <text evidence="1">Belongs to the pyrroline-5-carboxylate reductase family.</text>
</comment>
<evidence type="ECO:0000259" key="6">
    <source>
        <dbReference type="Pfam" id="PF14748"/>
    </source>
</evidence>
<dbReference type="PANTHER" id="PTHR11645">
    <property type="entry name" value="PYRROLINE-5-CARBOXYLATE REDUCTASE"/>
    <property type="match status" value="1"/>
</dbReference>
<evidence type="ECO:0000313" key="8">
    <source>
        <dbReference type="Proteomes" id="UP000070501"/>
    </source>
</evidence>
<dbReference type="Pfam" id="PF03807">
    <property type="entry name" value="F420_oxidored"/>
    <property type="match status" value="1"/>
</dbReference>
<dbReference type="Gene3D" id="3.40.50.720">
    <property type="entry name" value="NAD(P)-binding Rossmann-like Domain"/>
    <property type="match status" value="1"/>
</dbReference>
<proteinExistence type="inferred from homology"/>
<protein>
    <submittedName>
        <fullName evidence="7">6-phosphogluconate dehydrogenase</fullName>
    </submittedName>
</protein>
<reference evidence="8" key="1">
    <citation type="submission" date="2016-02" db="EMBL/GenBank/DDBJ databases">
        <title>Draft genome sequence of Microdochium bolleyi, a fungal endophyte of beachgrass.</title>
        <authorList>
            <consortium name="DOE Joint Genome Institute"/>
            <person name="David A.S."/>
            <person name="May G."/>
            <person name="Haridas S."/>
            <person name="Lim J."/>
            <person name="Wang M."/>
            <person name="Labutti K."/>
            <person name="Lipzen A."/>
            <person name="Barry K."/>
            <person name="Grigoriev I.V."/>
        </authorList>
    </citation>
    <scope>NUCLEOTIDE SEQUENCE [LARGE SCALE GENOMIC DNA]</scope>
    <source>
        <strain evidence="8">J235TASD1</strain>
    </source>
</reference>
<dbReference type="SUPFAM" id="SSF48179">
    <property type="entry name" value="6-phosphogluconate dehydrogenase C-terminal domain-like"/>
    <property type="match status" value="1"/>
</dbReference>
<accession>A0A136IXW5</accession>
<gene>
    <name evidence="7" type="ORF">Micbo1qcDRAFT_234995</name>
</gene>
<dbReference type="InParanoid" id="A0A136IXW5"/>
<organism evidence="7 8">
    <name type="scientific">Microdochium bolleyi</name>
    <dbReference type="NCBI Taxonomy" id="196109"/>
    <lineage>
        <taxon>Eukaryota</taxon>
        <taxon>Fungi</taxon>
        <taxon>Dikarya</taxon>
        <taxon>Ascomycota</taxon>
        <taxon>Pezizomycotina</taxon>
        <taxon>Sordariomycetes</taxon>
        <taxon>Xylariomycetidae</taxon>
        <taxon>Xylariales</taxon>
        <taxon>Microdochiaceae</taxon>
        <taxon>Microdochium</taxon>
    </lineage>
</organism>
<dbReference type="InterPro" id="IPR000304">
    <property type="entry name" value="Pyrroline-COOH_reductase"/>
</dbReference>
<dbReference type="Gene3D" id="1.10.3730.10">
    <property type="entry name" value="ProC C-terminal domain-like"/>
    <property type="match status" value="1"/>
</dbReference>
<dbReference type="SUPFAM" id="SSF51735">
    <property type="entry name" value="NAD(P)-binding Rossmann-fold domains"/>
    <property type="match status" value="1"/>
</dbReference>
<sequence>MASITSSTRLTMAILGCGNMGIAILRGVMTSQQQIATSGIPAASQTHTQQQQHGGSMDATAGGTSSSPPAPFFTRFIACVNRPESVAALQSKIPDLNNGGATLEQVTVDVWQGRTLEAVQAADVVLLSCQPSQAAGILAGPDMARALQGKVLLSICVGLALPQLESMIQYPDGGAVSQSQRCVLVHAMPNTASTVRESSTIIAEYPGQHATPASTRITEHIFSSIGRVIRVTHDLMPAASVTAASTPAFFALALQGVVDGAVAKGIPREQATVMAAQAMKGAACIVLERGEAPEEVMEKVMTPGGCTERGVRVLQAEKVGQVYADATEAGIERVFEMSRERAAAAAAATTKTA</sequence>
<keyword evidence="8" id="KW-1185">Reference proteome</keyword>
<dbReference type="InterPro" id="IPR029036">
    <property type="entry name" value="P5CR_dimer"/>
</dbReference>
<dbReference type="FunCoup" id="A0A136IXW5">
    <property type="interactions" value="451"/>
</dbReference>
<evidence type="ECO:0000256" key="4">
    <source>
        <dbReference type="SAM" id="MobiDB-lite"/>
    </source>
</evidence>
<feature type="region of interest" description="Disordered" evidence="4">
    <location>
        <begin position="39"/>
        <end position="67"/>
    </location>
</feature>
<feature type="domain" description="Pyrroline-5-carboxylate reductase catalytic N-terminal" evidence="5">
    <location>
        <begin position="77"/>
        <end position="157"/>
    </location>
</feature>
<evidence type="ECO:0000259" key="5">
    <source>
        <dbReference type="Pfam" id="PF03807"/>
    </source>
</evidence>
<evidence type="ECO:0000313" key="7">
    <source>
        <dbReference type="EMBL" id="KXJ89731.1"/>
    </source>
</evidence>
<dbReference type="InterPro" id="IPR036291">
    <property type="entry name" value="NAD(P)-bd_dom_sf"/>
</dbReference>
<evidence type="ECO:0000256" key="1">
    <source>
        <dbReference type="ARBA" id="ARBA00005525"/>
    </source>
</evidence>
<dbReference type="STRING" id="196109.A0A136IXW5"/>